<dbReference type="EMBL" id="UINC01091569">
    <property type="protein sequence ID" value="SVC44442.1"/>
    <property type="molecule type" value="Genomic_DNA"/>
</dbReference>
<dbReference type="SUPFAM" id="SSF51735">
    <property type="entry name" value="NAD(P)-binding Rossmann-fold domains"/>
    <property type="match status" value="1"/>
</dbReference>
<sequence>MVLYPPREMCSGCLSTELTWKETDPNGTLISETLLHHSHDLYFRERMPWRLGLIKLDAGPSIVTHLHGDVSEPITRVIVSSRLDRAGRGVFIATPEEEVPNMADDRQLREMTCDPKFRKVLITDGKSELGQAMVREIAAAGANLIWVGHAEPWKQPDGFTELADIPEVTMLPLDVTNSRNIQELGSAIGGRIDILINTSQVHRTHGIQDRYGTDIARLEMDVNYMGLLRLAQEFGPAMKSRGADGQNSAVAWVNILS</sequence>
<feature type="non-terminal residue" evidence="2">
    <location>
        <position position="257"/>
    </location>
</feature>
<dbReference type="InterPro" id="IPR002347">
    <property type="entry name" value="SDR_fam"/>
</dbReference>
<dbReference type="SUPFAM" id="SSF50249">
    <property type="entry name" value="Nucleic acid-binding proteins"/>
    <property type="match status" value="1"/>
</dbReference>
<proteinExistence type="predicted"/>
<feature type="domain" description="ChsH2 C-terminal OB-fold" evidence="1">
    <location>
        <begin position="20"/>
        <end position="74"/>
    </location>
</feature>
<dbReference type="Pfam" id="PF00106">
    <property type="entry name" value="adh_short"/>
    <property type="match status" value="1"/>
</dbReference>
<dbReference type="InterPro" id="IPR052513">
    <property type="entry name" value="Thioester_dehydratase-like"/>
</dbReference>
<dbReference type="InterPro" id="IPR002878">
    <property type="entry name" value="ChsH2_C"/>
</dbReference>
<dbReference type="PANTHER" id="PTHR34075">
    <property type="entry name" value="BLR3430 PROTEIN"/>
    <property type="match status" value="1"/>
</dbReference>
<dbReference type="PANTHER" id="PTHR34075:SF5">
    <property type="entry name" value="BLR3430 PROTEIN"/>
    <property type="match status" value="1"/>
</dbReference>
<dbReference type="AlphaFoldDB" id="A0A382MAK8"/>
<evidence type="ECO:0000259" key="1">
    <source>
        <dbReference type="Pfam" id="PF01796"/>
    </source>
</evidence>
<organism evidence="2">
    <name type="scientific">marine metagenome</name>
    <dbReference type="NCBI Taxonomy" id="408172"/>
    <lineage>
        <taxon>unclassified sequences</taxon>
        <taxon>metagenomes</taxon>
        <taxon>ecological metagenomes</taxon>
    </lineage>
</organism>
<gene>
    <name evidence="2" type="ORF">METZ01_LOCUS297296</name>
</gene>
<name>A0A382MAK8_9ZZZZ</name>
<dbReference type="InterPro" id="IPR036291">
    <property type="entry name" value="NAD(P)-bd_dom_sf"/>
</dbReference>
<dbReference type="Gene3D" id="3.40.50.720">
    <property type="entry name" value="NAD(P)-binding Rossmann-like Domain"/>
    <property type="match status" value="1"/>
</dbReference>
<dbReference type="Pfam" id="PF01796">
    <property type="entry name" value="OB_ChsH2_C"/>
    <property type="match status" value="1"/>
</dbReference>
<dbReference type="InterPro" id="IPR012340">
    <property type="entry name" value="NA-bd_OB-fold"/>
</dbReference>
<protein>
    <recommendedName>
        <fullName evidence="1">ChsH2 C-terminal OB-fold domain-containing protein</fullName>
    </recommendedName>
</protein>
<evidence type="ECO:0000313" key="2">
    <source>
        <dbReference type="EMBL" id="SVC44442.1"/>
    </source>
</evidence>
<reference evidence="2" key="1">
    <citation type="submission" date="2018-05" db="EMBL/GenBank/DDBJ databases">
        <authorList>
            <person name="Lanie J.A."/>
            <person name="Ng W.-L."/>
            <person name="Kazmierczak K.M."/>
            <person name="Andrzejewski T.M."/>
            <person name="Davidsen T.M."/>
            <person name="Wayne K.J."/>
            <person name="Tettelin H."/>
            <person name="Glass J.I."/>
            <person name="Rusch D."/>
            <person name="Podicherti R."/>
            <person name="Tsui H.-C.T."/>
            <person name="Winkler M.E."/>
        </authorList>
    </citation>
    <scope>NUCLEOTIDE SEQUENCE</scope>
</reference>
<accession>A0A382MAK8</accession>